<keyword evidence="4" id="KW-0808">Transferase</keyword>
<dbReference type="GeneTree" id="ENSGT00390000003107"/>
<evidence type="ECO:0000256" key="4">
    <source>
        <dbReference type="ARBA" id="ARBA00022679"/>
    </source>
</evidence>
<protein>
    <recommendedName>
        <fullName evidence="3">glutaminyl-peptide cyclotransferase</fullName>
        <ecNumber evidence="3">2.3.2.5</ecNumber>
    </recommendedName>
</protein>
<dbReference type="GO" id="GO:0016603">
    <property type="term" value="F:glutaminyl-peptide cyclotransferase activity"/>
    <property type="evidence" value="ECO:0007669"/>
    <property type="project" value="UniProtKB-EC"/>
</dbReference>
<dbReference type="SUPFAM" id="SSF53187">
    <property type="entry name" value="Zn-dependent exopeptidases"/>
    <property type="match status" value="1"/>
</dbReference>
<dbReference type="Ensembl" id="ENSACCT00020025587.1">
    <property type="protein sequence ID" value="ENSACCP00020024498.1"/>
    <property type="gene ID" value="ENSACCG00020016762.1"/>
</dbReference>
<evidence type="ECO:0000256" key="3">
    <source>
        <dbReference type="ARBA" id="ARBA00012012"/>
    </source>
</evidence>
<evidence type="ECO:0000313" key="9">
    <source>
        <dbReference type="Proteomes" id="UP000472275"/>
    </source>
</evidence>
<evidence type="ECO:0000313" key="8">
    <source>
        <dbReference type="Ensembl" id="ENSACCP00020024498.1"/>
    </source>
</evidence>
<dbReference type="GO" id="GO:0008270">
    <property type="term" value="F:zinc ion binding"/>
    <property type="evidence" value="ECO:0007669"/>
    <property type="project" value="TreeGrafter"/>
</dbReference>
<dbReference type="PANTHER" id="PTHR12283">
    <property type="entry name" value="GLUTAMINYL-PEPTIDE CYCLOTRANSFERASE"/>
    <property type="match status" value="1"/>
</dbReference>
<dbReference type="Pfam" id="PF04389">
    <property type="entry name" value="Peptidase_M28"/>
    <property type="match status" value="1"/>
</dbReference>
<keyword evidence="9" id="KW-1185">Reference proteome</keyword>
<reference evidence="8" key="2">
    <citation type="submission" date="2025-09" db="UniProtKB">
        <authorList>
            <consortium name="Ensembl"/>
        </authorList>
    </citation>
    <scope>IDENTIFICATION</scope>
</reference>
<comment type="similarity">
    <text evidence="2">Belongs to the glutaminyl-peptide cyclotransferase family.</text>
</comment>
<dbReference type="Proteomes" id="UP000472275">
    <property type="component" value="Unassembled WGS sequence"/>
</dbReference>
<dbReference type="Gene3D" id="3.40.630.10">
    <property type="entry name" value="Zn peptidases"/>
    <property type="match status" value="1"/>
</dbReference>
<dbReference type="InterPro" id="IPR007484">
    <property type="entry name" value="Peptidase_M28"/>
</dbReference>
<evidence type="ECO:0000256" key="2">
    <source>
        <dbReference type="ARBA" id="ARBA00006014"/>
    </source>
</evidence>
<sequence length="352" mass="37488">MRKGPGGSRRAWACGFGAWSRPGGGPAVGPRALPAVALLPLLGTKLSKAPQTPSWGSLDPSREPQTPHPTLTATPSPPSEQALWALLGQLDPTCLQDTFLWPLLRERVPLPPGHIMGCLGILGAAWHLELDAFEVVTPQGPVTFTNVVATVAPAAPHRLVLACHYDTKILPPGPGQQLFLGATDSAVPCTILLELAASLDRPLWCAKDRRVMLQLLFLDGEEALGLLHVLPQDQPFFCLSPAPGPVEYDHVPFLQRGDIPTSPPSPGAHCPPVPRDAPSLSLHPVWPGQGAGWAAGVLWADVPGDMPSPCVPAGVPVLHLIPTPFPHVWCTLEDTKDNLHPPPPPWRLCARS</sequence>
<evidence type="ECO:0000256" key="6">
    <source>
        <dbReference type="SAM" id="MobiDB-lite"/>
    </source>
</evidence>
<name>A0A663FJ43_AQUCH</name>
<comment type="catalytic activity">
    <reaction evidence="1">
        <text>N-terminal L-glutaminyl-[peptide] = N-terminal 5-oxo-L-prolyl-[peptide] + NH4(+)</text>
        <dbReference type="Rhea" id="RHEA:23652"/>
        <dbReference type="Rhea" id="RHEA-COMP:11736"/>
        <dbReference type="Rhea" id="RHEA-COMP:11846"/>
        <dbReference type="ChEBI" id="CHEBI:28938"/>
        <dbReference type="ChEBI" id="CHEBI:64722"/>
        <dbReference type="ChEBI" id="CHEBI:87215"/>
        <dbReference type="EC" id="2.3.2.5"/>
    </reaction>
</comment>
<evidence type="ECO:0000256" key="1">
    <source>
        <dbReference type="ARBA" id="ARBA00000001"/>
    </source>
</evidence>
<dbReference type="InParanoid" id="A0A663FJ43"/>
<proteinExistence type="inferred from homology"/>
<reference evidence="8" key="1">
    <citation type="submission" date="2025-08" db="UniProtKB">
        <authorList>
            <consortium name="Ensembl"/>
        </authorList>
    </citation>
    <scope>IDENTIFICATION</scope>
</reference>
<organism evidence="8 9">
    <name type="scientific">Aquila chrysaetos chrysaetos</name>
    <dbReference type="NCBI Taxonomy" id="223781"/>
    <lineage>
        <taxon>Eukaryota</taxon>
        <taxon>Metazoa</taxon>
        <taxon>Chordata</taxon>
        <taxon>Craniata</taxon>
        <taxon>Vertebrata</taxon>
        <taxon>Euteleostomi</taxon>
        <taxon>Archelosauria</taxon>
        <taxon>Archosauria</taxon>
        <taxon>Dinosauria</taxon>
        <taxon>Saurischia</taxon>
        <taxon>Theropoda</taxon>
        <taxon>Coelurosauria</taxon>
        <taxon>Aves</taxon>
        <taxon>Neognathae</taxon>
        <taxon>Neoaves</taxon>
        <taxon>Telluraves</taxon>
        <taxon>Accipitrimorphae</taxon>
        <taxon>Accipitriformes</taxon>
        <taxon>Accipitridae</taxon>
        <taxon>Accipitrinae</taxon>
        <taxon>Aquila</taxon>
    </lineage>
</organism>
<evidence type="ECO:0000259" key="7">
    <source>
        <dbReference type="Pfam" id="PF04389"/>
    </source>
</evidence>
<feature type="region of interest" description="Disordered" evidence="6">
    <location>
        <begin position="49"/>
        <end position="78"/>
    </location>
</feature>
<dbReference type="AlphaFoldDB" id="A0A663FJ43"/>
<keyword evidence="5" id="KW-0012">Acyltransferase</keyword>
<dbReference type="InterPro" id="IPR040234">
    <property type="entry name" value="QC/QCL"/>
</dbReference>
<dbReference type="PANTHER" id="PTHR12283:SF3">
    <property type="entry name" value="GLUTAMINYL-PEPTIDE CYCLOTRANSFERASE-LIKE PROTEIN"/>
    <property type="match status" value="1"/>
</dbReference>
<evidence type="ECO:0000256" key="5">
    <source>
        <dbReference type="ARBA" id="ARBA00023315"/>
    </source>
</evidence>
<feature type="domain" description="Peptidase M28" evidence="7">
    <location>
        <begin position="146"/>
        <end position="223"/>
    </location>
</feature>
<accession>A0A663FJ43</accession>
<dbReference type="EC" id="2.3.2.5" evidence="3"/>